<comment type="caution">
    <text evidence="1">The sequence shown here is derived from an EMBL/GenBank/DDBJ whole genome shotgun (WGS) entry which is preliminary data.</text>
</comment>
<name>A0AAU9Q9S1_9VIBR</name>
<dbReference type="AlphaFoldDB" id="A0AAU9Q9S1"/>
<protein>
    <recommendedName>
        <fullName evidence="3">30S ribosomal protein S20</fullName>
    </recommendedName>
</protein>
<dbReference type="Proteomes" id="UP001295420">
    <property type="component" value="Unassembled WGS sequence"/>
</dbReference>
<evidence type="ECO:0000313" key="1">
    <source>
        <dbReference type="EMBL" id="CAH1537762.1"/>
    </source>
</evidence>
<gene>
    <name evidence="1" type="ORF">THF1D04_50108</name>
</gene>
<reference evidence="1" key="1">
    <citation type="submission" date="2022-01" db="EMBL/GenBank/DDBJ databases">
        <authorList>
            <person name="Lagorce A."/>
        </authorList>
    </citation>
    <scope>NUCLEOTIDE SEQUENCE</scope>
    <source>
        <strain evidence="1">Th15_F1_D04</strain>
    </source>
</reference>
<sequence length="62" mass="6944">MPRLNQSKTKSVDAVKASVMRANQKARSDYQKARLVGVLRRFLSPIRTMVLTFVKANAPQIG</sequence>
<dbReference type="EMBL" id="CAKMTQ010000045">
    <property type="protein sequence ID" value="CAH1537762.1"/>
    <property type="molecule type" value="Genomic_DNA"/>
</dbReference>
<organism evidence="1 2">
    <name type="scientific">Vibrio owensii</name>
    <dbReference type="NCBI Taxonomy" id="696485"/>
    <lineage>
        <taxon>Bacteria</taxon>
        <taxon>Pseudomonadati</taxon>
        <taxon>Pseudomonadota</taxon>
        <taxon>Gammaproteobacteria</taxon>
        <taxon>Vibrionales</taxon>
        <taxon>Vibrionaceae</taxon>
        <taxon>Vibrio</taxon>
    </lineage>
</organism>
<evidence type="ECO:0008006" key="3">
    <source>
        <dbReference type="Google" id="ProtNLM"/>
    </source>
</evidence>
<evidence type="ECO:0000313" key="2">
    <source>
        <dbReference type="Proteomes" id="UP001295420"/>
    </source>
</evidence>
<proteinExistence type="predicted"/>
<accession>A0AAU9Q9S1</accession>